<dbReference type="Proteomes" id="UP000251923">
    <property type="component" value="Unassembled WGS sequence"/>
</dbReference>
<comment type="caution">
    <text evidence="3">The sequence shown here is derived from an EMBL/GenBank/DDBJ whole genome shotgun (WGS) entry which is preliminary data.</text>
</comment>
<keyword evidence="2" id="KW-0812">Transmembrane</keyword>
<dbReference type="RefSeq" id="WP_111829230.1">
    <property type="nucleotide sequence ID" value="NZ_JASOKO010000018.1"/>
</dbReference>
<keyword evidence="2" id="KW-1133">Transmembrane helix</keyword>
<dbReference type="Gene3D" id="3.40.50.1110">
    <property type="entry name" value="SGNH hydrolase"/>
    <property type="match status" value="1"/>
</dbReference>
<evidence type="ECO:0000256" key="1">
    <source>
        <dbReference type="SAM" id="MobiDB-lite"/>
    </source>
</evidence>
<feature type="compositionally biased region" description="Basic and acidic residues" evidence="1">
    <location>
        <begin position="334"/>
        <end position="351"/>
    </location>
</feature>
<accession>A0A329NZW4</accession>
<feature type="compositionally biased region" description="Low complexity" evidence="1">
    <location>
        <begin position="311"/>
        <end position="333"/>
    </location>
</feature>
<feature type="region of interest" description="Disordered" evidence="1">
    <location>
        <begin position="292"/>
        <end position="406"/>
    </location>
</feature>
<organism evidence="3 4">
    <name type="scientific">Aerococcus urinae</name>
    <dbReference type="NCBI Taxonomy" id="1376"/>
    <lineage>
        <taxon>Bacteria</taxon>
        <taxon>Bacillati</taxon>
        <taxon>Bacillota</taxon>
        <taxon>Bacilli</taxon>
        <taxon>Lactobacillales</taxon>
        <taxon>Aerococcaceae</taxon>
        <taxon>Aerococcus</taxon>
    </lineage>
</organism>
<reference evidence="3 4" key="1">
    <citation type="submission" date="2018-04" db="EMBL/GenBank/DDBJ databases">
        <title>Aerococcus urinae genomes.</title>
        <authorList>
            <person name="Hilt E."/>
            <person name="Gilbert N.M."/>
            <person name="Thomas-White K."/>
            <person name="Putonti C."/>
            <person name="Lewis A.L."/>
            <person name="Visck K.L."/>
            <person name="Wolfe A.J."/>
        </authorList>
    </citation>
    <scope>NUCLEOTIDE SEQUENCE [LARGE SCALE GENOMIC DNA]</scope>
    <source>
        <strain evidence="3 4">UMB7480</strain>
    </source>
</reference>
<feature type="compositionally biased region" description="Basic and acidic residues" evidence="1">
    <location>
        <begin position="292"/>
        <end position="310"/>
    </location>
</feature>
<proteinExistence type="predicted"/>
<gene>
    <name evidence="3" type="ORF">DBT54_08175</name>
</gene>
<evidence type="ECO:0000313" key="3">
    <source>
        <dbReference type="EMBL" id="RAV77806.1"/>
    </source>
</evidence>
<feature type="compositionally biased region" description="Polar residues" evidence="1">
    <location>
        <begin position="46"/>
        <end position="58"/>
    </location>
</feature>
<name>A0A329NZW4_9LACT</name>
<dbReference type="EMBL" id="QMHM01000019">
    <property type="protein sequence ID" value="RAV77806.1"/>
    <property type="molecule type" value="Genomic_DNA"/>
</dbReference>
<dbReference type="InterPro" id="IPR036514">
    <property type="entry name" value="SGNH_hydro_sf"/>
</dbReference>
<dbReference type="AlphaFoldDB" id="A0A329NZW4"/>
<sequence length="406" mass="44198">MNTSRDQQRKIAIIATIITVLLVAAFYLIGKQRQAGQGNVAYESKSQASSQVESQAPKTSDHSQAAKRFEDKRQEATLNDYLAYINQAGTQAKVATVKVQGESDQWLSEHIKSKAQAADLDLNVQAYDYSGHSSQSLLTSDLVDQVAKEKLHLLILPLTSEVDYAQGRSLEDTLVNLKQVYGHLRIASPETNIVFLALPSYSEAANGQGTYGSFLVRLIQALEESHINIMDLNKAFEAKNFAPEKIYDQESGLFNDQGFKALADLFGQAMQEEHFDLSHGFQGKNDDKAALEESMAKESQSIRDKKKAEAQEAQAAQAEAEAAAARQSQAAESQRQEEAKQREAAQAEADRQAQAAQRQQQQQQSQVAPNQQPANGQGQAPAPAPQAPAAGNNNQAPANPYGGQGQ</sequence>
<feature type="region of interest" description="Disordered" evidence="1">
    <location>
        <begin position="46"/>
        <end position="69"/>
    </location>
</feature>
<evidence type="ECO:0000256" key="2">
    <source>
        <dbReference type="SAM" id="Phobius"/>
    </source>
</evidence>
<protein>
    <submittedName>
        <fullName evidence="3">Uncharacterized protein</fullName>
    </submittedName>
</protein>
<keyword evidence="2" id="KW-0472">Membrane</keyword>
<feature type="compositionally biased region" description="Low complexity" evidence="1">
    <location>
        <begin position="352"/>
        <end position="400"/>
    </location>
</feature>
<evidence type="ECO:0000313" key="4">
    <source>
        <dbReference type="Proteomes" id="UP000251923"/>
    </source>
</evidence>
<feature type="transmembrane region" description="Helical" evidence="2">
    <location>
        <begin position="12"/>
        <end position="30"/>
    </location>
</feature>